<feature type="domain" description="VOC" evidence="1">
    <location>
        <begin position="1"/>
        <end position="122"/>
    </location>
</feature>
<sequence length="122" mass="13554">MFDKLFANCLLVDDFDRSMAFYRDNLGLTVNSQDGKFADFKLEGTSLAVFQKSEATAMFPAQHMGKRGGIVLAFQVPDVGAACEELKSKGVEIFEGPKTTEWGQTVAYFKDPDGNIWEISKK</sequence>
<dbReference type="InterPro" id="IPR004360">
    <property type="entry name" value="Glyas_Fos-R_dOase_dom"/>
</dbReference>
<proteinExistence type="predicted"/>
<dbReference type="Proteomes" id="UP000034502">
    <property type="component" value="Unassembled WGS sequence"/>
</dbReference>
<keyword evidence="2" id="KW-0560">Oxidoreductase</keyword>
<dbReference type="Pfam" id="PF00903">
    <property type="entry name" value="Glyoxalase"/>
    <property type="match status" value="1"/>
</dbReference>
<comment type="caution">
    <text evidence="2">The sequence shown here is derived from an EMBL/GenBank/DDBJ whole genome shotgun (WGS) entry which is preliminary data.</text>
</comment>
<keyword evidence="2" id="KW-0223">Dioxygenase</keyword>
<evidence type="ECO:0000313" key="3">
    <source>
        <dbReference type="Proteomes" id="UP000034502"/>
    </source>
</evidence>
<reference evidence="2 3" key="1">
    <citation type="journal article" date="2015" name="Nature">
        <title>rRNA introns, odd ribosomes, and small enigmatic genomes across a large radiation of phyla.</title>
        <authorList>
            <person name="Brown C.T."/>
            <person name="Hug L.A."/>
            <person name="Thomas B.C."/>
            <person name="Sharon I."/>
            <person name="Castelle C.J."/>
            <person name="Singh A."/>
            <person name="Wilkins M.J."/>
            <person name="Williams K.H."/>
            <person name="Banfield J.F."/>
        </authorList>
    </citation>
    <scope>NUCLEOTIDE SEQUENCE [LARGE SCALE GENOMIC DNA]</scope>
</reference>
<dbReference type="PANTHER" id="PTHR36503">
    <property type="entry name" value="BLR2520 PROTEIN"/>
    <property type="match status" value="1"/>
</dbReference>
<name>A0A0G1S1B7_9BACT</name>
<dbReference type="PROSITE" id="PS51819">
    <property type="entry name" value="VOC"/>
    <property type="match status" value="1"/>
</dbReference>
<dbReference type="STRING" id="1618364.UX86_C0034G0014"/>
<dbReference type="PANTHER" id="PTHR36503:SF1">
    <property type="entry name" value="BLR2520 PROTEIN"/>
    <property type="match status" value="1"/>
</dbReference>
<evidence type="ECO:0000259" key="1">
    <source>
        <dbReference type="PROSITE" id="PS51819"/>
    </source>
</evidence>
<evidence type="ECO:0000313" key="2">
    <source>
        <dbReference type="EMBL" id="KKU63107.1"/>
    </source>
</evidence>
<dbReference type="GO" id="GO:0051213">
    <property type="term" value="F:dioxygenase activity"/>
    <property type="evidence" value="ECO:0007669"/>
    <property type="project" value="UniProtKB-KW"/>
</dbReference>
<dbReference type="InterPro" id="IPR037523">
    <property type="entry name" value="VOC_core"/>
</dbReference>
<dbReference type="EMBL" id="LCNU01000034">
    <property type="protein sequence ID" value="KKU63107.1"/>
    <property type="molecule type" value="Genomic_DNA"/>
</dbReference>
<dbReference type="SUPFAM" id="SSF54593">
    <property type="entry name" value="Glyoxalase/Bleomycin resistance protein/Dihydroxybiphenyl dioxygenase"/>
    <property type="match status" value="1"/>
</dbReference>
<dbReference type="InterPro" id="IPR029068">
    <property type="entry name" value="Glyas_Bleomycin-R_OHBP_Dase"/>
</dbReference>
<gene>
    <name evidence="2" type="ORF">UX86_C0034G0014</name>
</gene>
<dbReference type="AlphaFoldDB" id="A0A0G1S1B7"/>
<protein>
    <submittedName>
        <fullName evidence="2">Glyoxalase/bleomycin resistance protein/dioxygenase</fullName>
    </submittedName>
</protein>
<accession>A0A0G1S1B7</accession>
<dbReference type="Gene3D" id="3.10.180.10">
    <property type="entry name" value="2,3-Dihydroxybiphenyl 1,2-Dioxygenase, domain 1"/>
    <property type="match status" value="1"/>
</dbReference>
<organism evidence="2 3">
    <name type="scientific">Candidatus Amesbacteria bacterium GW2011_GWC1_47_15</name>
    <dbReference type="NCBI Taxonomy" id="1618364"/>
    <lineage>
        <taxon>Bacteria</taxon>
        <taxon>Candidatus Amesiibacteriota</taxon>
    </lineage>
</organism>